<name>A0A4Y9FNG8_9MICO</name>
<keyword evidence="2" id="KW-1185">Reference proteome</keyword>
<organism evidence="1 2">
    <name type="scientific">Microbacterium paludicola</name>
    <dbReference type="NCBI Taxonomy" id="300019"/>
    <lineage>
        <taxon>Bacteria</taxon>
        <taxon>Bacillati</taxon>
        <taxon>Actinomycetota</taxon>
        <taxon>Actinomycetes</taxon>
        <taxon>Micrococcales</taxon>
        <taxon>Microbacteriaceae</taxon>
        <taxon>Microbacterium</taxon>
    </lineage>
</organism>
<accession>A0A4Y9FNG8</accession>
<dbReference type="RefSeq" id="WP_135115680.1">
    <property type="nucleotide sequence ID" value="NZ_JADGLL010000076.1"/>
</dbReference>
<reference evidence="1 2" key="1">
    <citation type="submission" date="2019-03" db="EMBL/GenBank/DDBJ databases">
        <title>Diversity of the mouse oral microbiome.</title>
        <authorList>
            <person name="Joseph S."/>
            <person name="Aduse-Opoku J."/>
            <person name="Curtis M."/>
            <person name="Wade W."/>
            <person name="Hashim A."/>
        </authorList>
    </citation>
    <scope>NUCLEOTIDE SEQUENCE [LARGE SCALE GENOMIC DNA]</scope>
    <source>
        <strain evidence="1 2">P1012</strain>
    </source>
</reference>
<sequence length="219" mass="23703">MIDHPMAPALFSDNSVHPSWLGNELLTRLLETPTRPMALFTGLLADVTRPLFEFETRTVIVGRSVWLNRARRLRDAGCIAFRSVEFMTTEEAIAANDGESADYVVVAGLSERTPDFGSTLQRLTGATTRLAARANARKVTILFWEAAALQAKGSESALTPQALSALVPQDAVALSLARRDIDFGTLDPTLSGFESSVRALGGVIRRERFPGGLMVDAGE</sequence>
<protein>
    <submittedName>
        <fullName evidence="1">Uncharacterized protein</fullName>
    </submittedName>
</protein>
<gene>
    <name evidence="1" type="ORF">E4U02_15365</name>
</gene>
<dbReference type="AlphaFoldDB" id="A0A4Y9FNG8"/>
<dbReference type="EMBL" id="SPQB01000076">
    <property type="protein sequence ID" value="TFU29869.1"/>
    <property type="molecule type" value="Genomic_DNA"/>
</dbReference>
<comment type="caution">
    <text evidence="1">The sequence shown here is derived from an EMBL/GenBank/DDBJ whole genome shotgun (WGS) entry which is preliminary data.</text>
</comment>
<proteinExistence type="predicted"/>
<evidence type="ECO:0000313" key="1">
    <source>
        <dbReference type="EMBL" id="TFU29869.1"/>
    </source>
</evidence>
<evidence type="ECO:0000313" key="2">
    <source>
        <dbReference type="Proteomes" id="UP000298358"/>
    </source>
</evidence>
<dbReference type="Proteomes" id="UP000298358">
    <property type="component" value="Unassembled WGS sequence"/>
</dbReference>